<feature type="domain" description="Glucose/Sorbosone dehydrogenase" evidence="2">
    <location>
        <begin position="73"/>
        <end position="406"/>
    </location>
</feature>
<dbReference type="Gene3D" id="2.120.10.30">
    <property type="entry name" value="TolB, C-terminal domain"/>
    <property type="match status" value="1"/>
</dbReference>
<name>A0A2A5WC48_9GAMM</name>
<dbReference type="PANTHER" id="PTHR19328">
    <property type="entry name" value="HEDGEHOG-INTERACTING PROTEIN"/>
    <property type="match status" value="1"/>
</dbReference>
<dbReference type="AlphaFoldDB" id="A0A2A5WC48"/>
<sequence>MKSTLSVLITGLALTMPLMAAESRPDPLVDPIPEQIQKGDISVTLEDFVQVPRTEDSAMPRQTNGAYARIQYMMPLPDGSGRLVINDLRGPIYLTDENGINPTIYLDMRNEDIDFSDSTFPNETGVAGVAFHPDFAQAGRAGFGKFYTASSSPSDAGVANYLDNAADNHESVILEWTSSDPISNTFSGTSREIFRMGQFDQNHNIGTIAFNPAANPGDADYGMLYASFGDGGGANDPYEYGQSTTEPMSSILRIDPLGGVGDAAYGIPTDNPFVGVAGFAPEIWAYGLRHAQAFSFDRDGTMYICDIGQTQIEEINIGVAGANYGWRVREGTFATAFGIGDVRPNPVYPRPGDEQEFNYPVAQFDHDEGNAISSGFVYRGTLIPELQGKFVFTDMVTGRVFYIDTNNLEADNPATILELRIEFFGVERNIADALGFPNTYSRGNRAGLRLGIDSQGELYFLTKGDGKIRKMVPIS</sequence>
<dbReference type="PANTHER" id="PTHR19328:SF75">
    <property type="entry name" value="ALDOSE SUGAR DEHYDROGENASE YLII"/>
    <property type="match status" value="1"/>
</dbReference>
<dbReference type="InterPro" id="IPR012938">
    <property type="entry name" value="Glc/Sorbosone_DH"/>
</dbReference>
<dbReference type="EMBL" id="NTJZ01000006">
    <property type="protein sequence ID" value="PDH33854.1"/>
    <property type="molecule type" value="Genomic_DNA"/>
</dbReference>
<evidence type="ECO:0000313" key="3">
    <source>
        <dbReference type="EMBL" id="PDH33854.1"/>
    </source>
</evidence>
<keyword evidence="1" id="KW-0732">Signal</keyword>
<comment type="caution">
    <text evidence="3">The sequence shown here is derived from an EMBL/GenBank/DDBJ whole genome shotgun (WGS) entry which is preliminary data.</text>
</comment>
<protein>
    <recommendedName>
        <fullName evidence="2">Glucose/Sorbosone dehydrogenase domain-containing protein</fullName>
    </recommendedName>
</protein>
<feature type="chain" id="PRO_5012450211" description="Glucose/Sorbosone dehydrogenase domain-containing protein" evidence="1">
    <location>
        <begin position="21"/>
        <end position="475"/>
    </location>
</feature>
<dbReference type="InterPro" id="IPR011041">
    <property type="entry name" value="Quinoprot_gluc/sorb_DH_b-prop"/>
</dbReference>
<reference evidence="3 4" key="1">
    <citation type="submission" date="2017-08" db="EMBL/GenBank/DDBJ databases">
        <title>Fine stratification of microbial communities through a metagenomic profile of the photic zone.</title>
        <authorList>
            <person name="Haro-Moreno J.M."/>
            <person name="Lopez-Perez M."/>
            <person name="De La Torre J."/>
            <person name="Picazo A."/>
            <person name="Camacho A."/>
            <person name="Rodriguez-Valera F."/>
        </authorList>
    </citation>
    <scope>NUCLEOTIDE SEQUENCE [LARGE SCALE GENOMIC DNA]</scope>
    <source>
        <strain evidence="3">MED-G28</strain>
    </source>
</reference>
<proteinExistence type="predicted"/>
<evidence type="ECO:0000256" key="1">
    <source>
        <dbReference type="SAM" id="SignalP"/>
    </source>
</evidence>
<dbReference type="Pfam" id="PF07995">
    <property type="entry name" value="GSDH"/>
    <property type="match status" value="1"/>
</dbReference>
<organism evidence="3 4">
    <name type="scientific">OM182 bacterium MED-G28</name>
    <dbReference type="NCBI Taxonomy" id="1986256"/>
    <lineage>
        <taxon>Bacteria</taxon>
        <taxon>Pseudomonadati</taxon>
        <taxon>Pseudomonadota</taxon>
        <taxon>Gammaproteobacteria</taxon>
        <taxon>OMG group</taxon>
        <taxon>OM182 clade</taxon>
    </lineage>
</organism>
<dbReference type="SUPFAM" id="SSF50952">
    <property type="entry name" value="Soluble quinoprotein glucose dehydrogenase"/>
    <property type="match status" value="1"/>
</dbReference>
<dbReference type="Proteomes" id="UP000219329">
    <property type="component" value="Unassembled WGS sequence"/>
</dbReference>
<accession>A0A2A5WC48</accession>
<evidence type="ECO:0000313" key="4">
    <source>
        <dbReference type="Proteomes" id="UP000219329"/>
    </source>
</evidence>
<feature type="signal peptide" evidence="1">
    <location>
        <begin position="1"/>
        <end position="20"/>
    </location>
</feature>
<gene>
    <name evidence="3" type="ORF">CNF02_07445</name>
</gene>
<dbReference type="InterPro" id="IPR011042">
    <property type="entry name" value="6-blade_b-propeller_TolB-like"/>
</dbReference>
<evidence type="ECO:0000259" key="2">
    <source>
        <dbReference type="Pfam" id="PF07995"/>
    </source>
</evidence>